<organism evidence="8 9">
    <name type="scientific">Tritrichomonas musculus</name>
    <dbReference type="NCBI Taxonomy" id="1915356"/>
    <lineage>
        <taxon>Eukaryota</taxon>
        <taxon>Metamonada</taxon>
        <taxon>Parabasalia</taxon>
        <taxon>Tritrichomonadida</taxon>
        <taxon>Tritrichomonadidae</taxon>
        <taxon>Tritrichomonas</taxon>
    </lineage>
</organism>
<accession>A0ABR2JU53</accession>
<comment type="subcellular location">
    <subcellularLocation>
        <location evidence="1">Membrane</location>
        <topology evidence="1">Multi-pass membrane protein</topology>
    </subcellularLocation>
</comment>
<evidence type="ECO:0000313" key="8">
    <source>
        <dbReference type="EMBL" id="KAK8882163.1"/>
    </source>
</evidence>
<feature type="transmembrane region" description="Helical" evidence="6">
    <location>
        <begin position="6"/>
        <end position="23"/>
    </location>
</feature>
<keyword evidence="9" id="KW-1185">Reference proteome</keyword>
<reference evidence="8 9" key="1">
    <citation type="submission" date="2024-04" db="EMBL/GenBank/DDBJ databases">
        <title>Tritrichomonas musculus Genome.</title>
        <authorList>
            <person name="Alves-Ferreira E."/>
            <person name="Grigg M."/>
            <person name="Lorenzi H."/>
            <person name="Galac M."/>
        </authorList>
    </citation>
    <scope>NUCLEOTIDE SEQUENCE [LARGE SCALE GENOMIC DNA]</scope>
    <source>
        <strain evidence="8 9">EAF2021</strain>
    </source>
</reference>
<sequence length="333" mass="37152">MIPTTFLLIIGSIFTSTALILTIKQVMTNYNFGCPTFLTSFHFLLTFGLLSIMGKLHFFEISHNVPQKACWIQGFFGVLSIVAMNFNLKMNSIGFYQLSKLCNIPCMVIYKYFFQNTKTPSNTLFSLGILLVGLCLFTVNDVQFNTMGTIIAAIAVVATTIYQSQTQGLQRQYSVSGTQLNYLVGIPQFSICIVAGIFIETSGKNNILQHDFQSTEILLIIATGLLAVLGNVIGFSLIGKAGPVTFQVVGHVKTMLIFIFGLIMFPSRQESSEQFKKKILGLCISMVGVVFYTVFELKNKEAERLKNLRKQEEEEKLDINVEKGPDDVFKEAK</sequence>
<protein>
    <recommendedName>
        <fullName evidence="7">Sugar phosphate transporter domain-containing protein</fullName>
    </recommendedName>
</protein>
<keyword evidence="5" id="KW-0175">Coiled coil</keyword>
<feature type="transmembrane region" description="Helical" evidence="6">
    <location>
        <begin position="219"/>
        <end position="238"/>
    </location>
</feature>
<feature type="transmembrane region" description="Helical" evidence="6">
    <location>
        <begin position="71"/>
        <end position="88"/>
    </location>
</feature>
<feature type="coiled-coil region" evidence="5">
    <location>
        <begin position="295"/>
        <end position="322"/>
    </location>
</feature>
<feature type="transmembrane region" description="Helical" evidence="6">
    <location>
        <begin position="119"/>
        <end position="137"/>
    </location>
</feature>
<proteinExistence type="predicted"/>
<feature type="transmembrane region" description="Helical" evidence="6">
    <location>
        <begin position="244"/>
        <end position="267"/>
    </location>
</feature>
<dbReference type="InterPro" id="IPR050186">
    <property type="entry name" value="TPT_transporter"/>
</dbReference>
<evidence type="ECO:0000256" key="2">
    <source>
        <dbReference type="ARBA" id="ARBA00022692"/>
    </source>
</evidence>
<feature type="domain" description="Sugar phosphate transporter" evidence="7">
    <location>
        <begin position="19"/>
        <end position="292"/>
    </location>
</feature>
<dbReference type="Pfam" id="PF03151">
    <property type="entry name" value="TPT"/>
    <property type="match status" value="1"/>
</dbReference>
<feature type="transmembrane region" description="Helical" evidence="6">
    <location>
        <begin position="144"/>
        <end position="162"/>
    </location>
</feature>
<dbReference type="PANTHER" id="PTHR11132">
    <property type="entry name" value="SOLUTE CARRIER FAMILY 35"/>
    <property type="match status" value="1"/>
</dbReference>
<evidence type="ECO:0000313" key="9">
    <source>
        <dbReference type="Proteomes" id="UP001470230"/>
    </source>
</evidence>
<feature type="transmembrane region" description="Helical" evidence="6">
    <location>
        <begin position="35"/>
        <end position="59"/>
    </location>
</feature>
<dbReference type="InterPro" id="IPR004853">
    <property type="entry name" value="Sugar_P_trans_dom"/>
</dbReference>
<keyword evidence="2 6" id="KW-0812">Transmembrane</keyword>
<comment type="caution">
    <text evidence="8">The sequence shown here is derived from an EMBL/GenBank/DDBJ whole genome shotgun (WGS) entry which is preliminary data.</text>
</comment>
<gene>
    <name evidence="8" type="ORF">M9Y10_044803</name>
</gene>
<evidence type="ECO:0000256" key="4">
    <source>
        <dbReference type="ARBA" id="ARBA00023136"/>
    </source>
</evidence>
<evidence type="ECO:0000259" key="7">
    <source>
        <dbReference type="Pfam" id="PF03151"/>
    </source>
</evidence>
<evidence type="ECO:0000256" key="1">
    <source>
        <dbReference type="ARBA" id="ARBA00004141"/>
    </source>
</evidence>
<feature type="transmembrane region" description="Helical" evidence="6">
    <location>
        <begin position="182"/>
        <end position="199"/>
    </location>
</feature>
<feature type="transmembrane region" description="Helical" evidence="6">
    <location>
        <begin position="279"/>
        <end position="295"/>
    </location>
</feature>
<evidence type="ECO:0000256" key="3">
    <source>
        <dbReference type="ARBA" id="ARBA00022989"/>
    </source>
</evidence>
<evidence type="ECO:0000256" key="6">
    <source>
        <dbReference type="SAM" id="Phobius"/>
    </source>
</evidence>
<dbReference type="EMBL" id="JAPFFF010000009">
    <property type="protein sequence ID" value="KAK8882163.1"/>
    <property type="molecule type" value="Genomic_DNA"/>
</dbReference>
<keyword evidence="3 6" id="KW-1133">Transmembrane helix</keyword>
<dbReference type="Proteomes" id="UP001470230">
    <property type="component" value="Unassembled WGS sequence"/>
</dbReference>
<keyword evidence="4 6" id="KW-0472">Membrane</keyword>
<evidence type="ECO:0000256" key="5">
    <source>
        <dbReference type="SAM" id="Coils"/>
    </source>
</evidence>
<name>A0ABR2JU53_9EUKA</name>